<organism evidence="1 2">
    <name type="scientific">Gigaspora margarita</name>
    <dbReference type="NCBI Taxonomy" id="4874"/>
    <lineage>
        <taxon>Eukaryota</taxon>
        <taxon>Fungi</taxon>
        <taxon>Fungi incertae sedis</taxon>
        <taxon>Mucoromycota</taxon>
        <taxon>Glomeromycotina</taxon>
        <taxon>Glomeromycetes</taxon>
        <taxon>Diversisporales</taxon>
        <taxon>Gigasporaceae</taxon>
        <taxon>Gigaspora</taxon>
    </lineage>
</organism>
<comment type="caution">
    <text evidence="1">The sequence shown here is derived from an EMBL/GenBank/DDBJ whole genome shotgun (WGS) entry which is preliminary data.</text>
</comment>
<evidence type="ECO:0000313" key="1">
    <source>
        <dbReference type="EMBL" id="CAG8837856.1"/>
    </source>
</evidence>
<dbReference type="EMBL" id="CAJVQB010056797">
    <property type="protein sequence ID" value="CAG8837856.1"/>
    <property type="molecule type" value="Genomic_DNA"/>
</dbReference>
<gene>
    <name evidence="1" type="ORF">GMARGA_LOCUS33692</name>
</gene>
<sequence length="99" mass="11464">TYVTYLNNSLISQRIYNGTIGIVTDVNPTDQFVQIAFFIRSSIVDIEIYKNTYYFEINSNNCYHTQFSLQNCFAFTIHKTQCLTLSRVSLALNENIFSP</sequence>
<protein>
    <submittedName>
        <fullName evidence="1">16678_t:CDS:1</fullName>
    </submittedName>
</protein>
<accession>A0ABN7WR98</accession>
<keyword evidence="2" id="KW-1185">Reference proteome</keyword>
<feature type="non-terminal residue" evidence="1">
    <location>
        <position position="1"/>
    </location>
</feature>
<feature type="non-terminal residue" evidence="1">
    <location>
        <position position="99"/>
    </location>
</feature>
<evidence type="ECO:0000313" key="2">
    <source>
        <dbReference type="Proteomes" id="UP000789901"/>
    </source>
</evidence>
<name>A0ABN7WR98_GIGMA</name>
<dbReference type="Proteomes" id="UP000789901">
    <property type="component" value="Unassembled WGS sequence"/>
</dbReference>
<proteinExistence type="predicted"/>
<reference evidence="1 2" key="1">
    <citation type="submission" date="2021-06" db="EMBL/GenBank/DDBJ databases">
        <authorList>
            <person name="Kallberg Y."/>
            <person name="Tangrot J."/>
            <person name="Rosling A."/>
        </authorList>
    </citation>
    <scope>NUCLEOTIDE SEQUENCE [LARGE SCALE GENOMIC DNA]</scope>
    <source>
        <strain evidence="1 2">120-4 pot B 10/14</strain>
    </source>
</reference>